<dbReference type="RefSeq" id="XP_009495764.1">
    <property type="nucleotide sequence ID" value="XM_009497489.1"/>
</dbReference>
<evidence type="ECO:0000313" key="12">
    <source>
        <dbReference type="EMBL" id="KCV70158.1"/>
    </source>
</evidence>
<sequence>MADRAPVAAGASSPDADLSEAFSDKTRPRRWGALLAFILFSVLTLVPAYWVTMTVSRDAQFIPSAMGLAEEATALQADLKLVTLVVRAPVSACENAVTRFNQRIPPERRAWLRLRCYAERPALAMERFTTPTLWEIASQQDPHLAAGQWRVTLEDTRHFVLHHPPGASLDHPIEQTLLSIFNQAAPPIAGPAASGDAIDLILADSVAPAPQPGDGSPARVHVSISLLGLPVRPEASSMDAAHAFVDDLVGMARGLATLSSSVNYRFHAPLAVRPAAPTAAGQPWTINAADLAAFVNIGEWGLNDALDCPRTLHFVALIPPPRFQPLGFQPSDSATARDNILFVPQWGVLVVINPPPAGADPQAGPEYQDWVDATLRRVAGEVFAPAGRTLLGLAPPAGFAPSAGIPDSPQGRAFEREALAVRQLLLATEAVASRSRAAAALAEYLSTGPISPGATRLVELARSDVRAARDRLAGGPGSAVMPPPGAEDPAGLDLLLQALGHLRAAARTTGLASRDPDTLSPSPAAHFATPAAAATVYVPLFAPAAVPIVASLIGLLAKYLRSRRAARTQ</sequence>
<evidence type="ECO:0000256" key="6">
    <source>
        <dbReference type="ARBA" id="ARBA00022824"/>
    </source>
</evidence>
<gene>
    <name evidence="12" type="ORF">H696_03618</name>
</gene>
<keyword evidence="5 11" id="KW-0812">Transmembrane</keyword>
<comment type="similarity">
    <text evidence="3">Belongs to the PIGS family.</text>
</comment>
<dbReference type="GeneID" id="20528343"/>
<reference evidence="12" key="1">
    <citation type="submission" date="2013-04" db="EMBL/GenBank/DDBJ databases">
        <title>The Genome Sequence of Fonticula alba ATCC 38817.</title>
        <authorList>
            <consortium name="The Broad Institute Genomics Platform"/>
            <person name="Russ C."/>
            <person name="Cuomo C."/>
            <person name="Burger G."/>
            <person name="Gray M.W."/>
            <person name="Holland P.W.H."/>
            <person name="King N."/>
            <person name="Lang F.B.F."/>
            <person name="Roger A.J."/>
            <person name="Ruiz-Trillo I."/>
            <person name="Brown M."/>
            <person name="Walker B."/>
            <person name="Young S."/>
            <person name="Zeng Q."/>
            <person name="Gargeya S."/>
            <person name="Fitzgerald M."/>
            <person name="Haas B."/>
            <person name="Abouelleil A."/>
            <person name="Allen A.W."/>
            <person name="Alvarado L."/>
            <person name="Arachchi H.M."/>
            <person name="Berlin A.M."/>
            <person name="Chapman S.B."/>
            <person name="Gainer-Dewar J."/>
            <person name="Goldberg J."/>
            <person name="Griggs A."/>
            <person name="Gujja S."/>
            <person name="Hansen M."/>
            <person name="Howarth C."/>
            <person name="Imamovic A."/>
            <person name="Ireland A."/>
            <person name="Larimer J."/>
            <person name="McCowan C."/>
            <person name="Murphy C."/>
            <person name="Pearson M."/>
            <person name="Poon T.W."/>
            <person name="Priest M."/>
            <person name="Roberts A."/>
            <person name="Saif S."/>
            <person name="Shea T."/>
            <person name="Sisk P."/>
            <person name="Sykes S."/>
            <person name="Wortman J."/>
            <person name="Nusbaum C."/>
            <person name="Birren B."/>
        </authorList>
    </citation>
    <scope>NUCLEOTIDE SEQUENCE [LARGE SCALE GENOMIC DNA]</scope>
    <source>
        <strain evidence="12">ATCC 38817</strain>
    </source>
</reference>
<keyword evidence="8 11" id="KW-0472">Membrane</keyword>
<dbReference type="PANTHER" id="PTHR21072:SF13">
    <property type="entry name" value="GPI TRANSAMIDASE COMPONENT PIG-S"/>
    <property type="match status" value="1"/>
</dbReference>
<protein>
    <recommendedName>
        <fullName evidence="14">GPI transamidase component PIG-S</fullName>
    </recommendedName>
</protein>
<dbReference type="GO" id="GO:0016255">
    <property type="term" value="P:attachment of GPI anchor to protein"/>
    <property type="evidence" value="ECO:0007669"/>
    <property type="project" value="InterPro"/>
</dbReference>
<dbReference type="OrthoDB" id="28748at2759"/>
<evidence type="ECO:0000256" key="10">
    <source>
        <dbReference type="SAM" id="MobiDB-lite"/>
    </source>
</evidence>
<feature type="transmembrane region" description="Helical" evidence="11">
    <location>
        <begin position="31"/>
        <end position="51"/>
    </location>
</feature>
<name>A0A058Z8A6_FONAL</name>
<comment type="pathway">
    <text evidence="2">Glycolipid biosynthesis; glycosylphosphatidylinositol-anchor biosynthesis.</text>
</comment>
<proteinExistence type="inferred from homology"/>
<keyword evidence="7 11" id="KW-1133">Transmembrane helix</keyword>
<dbReference type="PANTHER" id="PTHR21072">
    <property type="entry name" value="GPI TRANSAMIDASE COMPONENT PIG-S"/>
    <property type="match status" value="1"/>
</dbReference>
<evidence type="ECO:0000313" key="13">
    <source>
        <dbReference type="Proteomes" id="UP000030693"/>
    </source>
</evidence>
<dbReference type="Pfam" id="PF10510">
    <property type="entry name" value="PIG-S"/>
    <property type="match status" value="1"/>
</dbReference>
<dbReference type="STRING" id="691883.A0A058Z8A6"/>
<feature type="region of interest" description="Disordered" evidence="10">
    <location>
        <begin position="1"/>
        <end position="20"/>
    </location>
</feature>
<evidence type="ECO:0000256" key="9">
    <source>
        <dbReference type="ARBA" id="ARBA00023180"/>
    </source>
</evidence>
<evidence type="ECO:0000256" key="2">
    <source>
        <dbReference type="ARBA" id="ARBA00004687"/>
    </source>
</evidence>
<evidence type="ECO:0000256" key="5">
    <source>
        <dbReference type="ARBA" id="ARBA00022692"/>
    </source>
</evidence>
<comment type="subcellular location">
    <subcellularLocation>
        <location evidence="1">Endoplasmic reticulum membrane</location>
        <topology evidence="1">Multi-pass membrane protein</topology>
    </subcellularLocation>
</comment>
<dbReference type="GO" id="GO:0006506">
    <property type="term" value="P:GPI anchor biosynthetic process"/>
    <property type="evidence" value="ECO:0007669"/>
    <property type="project" value="UniProtKB-UniPathway"/>
</dbReference>
<keyword evidence="4" id="KW-0337">GPI-anchor biosynthesis</keyword>
<keyword evidence="6" id="KW-0256">Endoplasmic reticulum</keyword>
<evidence type="ECO:0000256" key="7">
    <source>
        <dbReference type="ARBA" id="ARBA00022989"/>
    </source>
</evidence>
<dbReference type="AlphaFoldDB" id="A0A058Z8A6"/>
<dbReference type="InterPro" id="IPR019540">
    <property type="entry name" value="PtdIno-glycan_biosynth_class_S"/>
</dbReference>
<dbReference type="Proteomes" id="UP000030693">
    <property type="component" value="Unassembled WGS sequence"/>
</dbReference>
<evidence type="ECO:0008006" key="14">
    <source>
        <dbReference type="Google" id="ProtNLM"/>
    </source>
</evidence>
<feature type="transmembrane region" description="Helical" evidence="11">
    <location>
        <begin position="536"/>
        <end position="557"/>
    </location>
</feature>
<organism evidence="12">
    <name type="scientific">Fonticula alba</name>
    <name type="common">Slime mold</name>
    <dbReference type="NCBI Taxonomy" id="691883"/>
    <lineage>
        <taxon>Eukaryota</taxon>
        <taxon>Rotosphaerida</taxon>
        <taxon>Fonticulaceae</taxon>
        <taxon>Fonticula</taxon>
    </lineage>
</organism>
<evidence type="ECO:0000256" key="11">
    <source>
        <dbReference type="SAM" id="Phobius"/>
    </source>
</evidence>
<dbReference type="EMBL" id="KB932205">
    <property type="protein sequence ID" value="KCV70158.1"/>
    <property type="molecule type" value="Genomic_DNA"/>
</dbReference>
<evidence type="ECO:0000256" key="1">
    <source>
        <dbReference type="ARBA" id="ARBA00004477"/>
    </source>
</evidence>
<dbReference type="UniPathway" id="UPA00196"/>
<accession>A0A058Z8A6</accession>
<dbReference type="GO" id="GO:0042765">
    <property type="term" value="C:GPI-anchor transamidase complex"/>
    <property type="evidence" value="ECO:0007669"/>
    <property type="project" value="InterPro"/>
</dbReference>
<keyword evidence="13" id="KW-1185">Reference proteome</keyword>
<evidence type="ECO:0000256" key="8">
    <source>
        <dbReference type="ARBA" id="ARBA00023136"/>
    </source>
</evidence>
<evidence type="ECO:0000256" key="4">
    <source>
        <dbReference type="ARBA" id="ARBA00022502"/>
    </source>
</evidence>
<keyword evidence="9" id="KW-0325">Glycoprotein</keyword>
<evidence type="ECO:0000256" key="3">
    <source>
        <dbReference type="ARBA" id="ARBA00005316"/>
    </source>
</evidence>